<protein>
    <recommendedName>
        <fullName evidence="4">DUF4367 domain-containing protein</fullName>
    </recommendedName>
</protein>
<accession>A0A9D3AJX6</accession>
<dbReference type="Proteomes" id="UP000813420">
    <property type="component" value="Unassembled WGS sequence"/>
</dbReference>
<sequence length="235" mass="26300">GVVHRKSYPIIKSIAASIAVIVLTGTTVFAGHYILNKVQVNETVLPELDAMQVVQVNEMDAIADENGMVDANYNDYDAIKQDLGVDLLDTDLSQNNSYMLGNVSTDEKDFLIVTIDNYILGDTSNYHFIDEENRYSYDSGEKYSSPVSLSVDIILSENQLNNGWDTDYLGLYEFAESYTSEQGYAVNIIEDTVEEENLKDYVSEKVAIFVADGIRYTLKGRTSLDEMKSIVDSMK</sequence>
<feature type="transmembrane region" description="Helical" evidence="1">
    <location>
        <begin position="14"/>
        <end position="35"/>
    </location>
</feature>
<evidence type="ECO:0000256" key="1">
    <source>
        <dbReference type="SAM" id="Phobius"/>
    </source>
</evidence>
<organism evidence="2 3">
    <name type="scientific">Merdimonas faecis</name>
    <dbReference type="NCBI Taxonomy" id="1653435"/>
    <lineage>
        <taxon>Bacteria</taxon>
        <taxon>Bacillati</taxon>
        <taxon>Bacillota</taxon>
        <taxon>Clostridia</taxon>
        <taxon>Lachnospirales</taxon>
        <taxon>Lachnospiraceae</taxon>
        <taxon>Merdimonas</taxon>
    </lineage>
</organism>
<feature type="non-terminal residue" evidence="2">
    <location>
        <position position="1"/>
    </location>
</feature>
<keyword evidence="1" id="KW-1133">Transmembrane helix</keyword>
<dbReference type="AlphaFoldDB" id="A0A9D3AJX6"/>
<keyword evidence="1" id="KW-0472">Membrane</keyword>
<dbReference type="RefSeq" id="WP_277272266.1">
    <property type="nucleotide sequence ID" value="NZ_DYXE01000074.1"/>
</dbReference>
<proteinExistence type="predicted"/>
<dbReference type="EMBL" id="DYXE01000074">
    <property type="protein sequence ID" value="HJH50253.1"/>
    <property type="molecule type" value="Genomic_DNA"/>
</dbReference>
<name>A0A9D3AJX6_9FIRM</name>
<comment type="caution">
    <text evidence="2">The sequence shown here is derived from an EMBL/GenBank/DDBJ whole genome shotgun (WGS) entry which is preliminary data.</text>
</comment>
<keyword evidence="1" id="KW-0812">Transmembrane</keyword>
<reference evidence="2" key="2">
    <citation type="submission" date="2021-09" db="EMBL/GenBank/DDBJ databases">
        <authorList>
            <person name="Gilroy R."/>
        </authorList>
    </citation>
    <scope>NUCLEOTIDE SEQUENCE</scope>
    <source>
        <strain evidence="2">USAMLcec4-12693</strain>
    </source>
</reference>
<evidence type="ECO:0000313" key="3">
    <source>
        <dbReference type="Proteomes" id="UP000813420"/>
    </source>
</evidence>
<reference evidence="2" key="1">
    <citation type="journal article" date="2021" name="PeerJ">
        <title>Extensive microbial diversity within the chicken gut microbiome revealed by metagenomics and culture.</title>
        <authorList>
            <person name="Gilroy R."/>
            <person name="Ravi A."/>
            <person name="Getino M."/>
            <person name="Pursley I."/>
            <person name="Horton D.L."/>
            <person name="Alikhan N.F."/>
            <person name="Baker D."/>
            <person name="Gharbi K."/>
            <person name="Hall N."/>
            <person name="Watson M."/>
            <person name="Adriaenssens E.M."/>
            <person name="Foster-Nyarko E."/>
            <person name="Jarju S."/>
            <person name="Secka A."/>
            <person name="Antonio M."/>
            <person name="Oren A."/>
            <person name="Chaudhuri R.R."/>
            <person name="La Ragione R."/>
            <person name="Hildebrand F."/>
            <person name="Pallen M.J."/>
        </authorList>
    </citation>
    <scope>NUCLEOTIDE SEQUENCE</scope>
    <source>
        <strain evidence="2">USAMLcec4-12693</strain>
    </source>
</reference>
<evidence type="ECO:0008006" key="4">
    <source>
        <dbReference type="Google" id="ProtNLM"/>
    </source>
</evidence>
<gene>
    <name evidence="2" type="ORF">K8V39_08320</name>
</gene>
<evidence type="ECO:0000313" key="2">
    <source>
        <dbReference type="EMBL" id="HJH50253.1"/>
    </source>
</evidence>